<dbReference type="EMBL" id="FNBK01000005">
    <property type="protein sequence ID" value="SDF34526.1"/>
    <property type="molecule type" value="Genomic_DNA"/>
</dbReference>
<reference evidence="2" key="1">
    <citation type="submission" date="2016-10" db="EMBL/GenBank/DDBJ databases">
        <authorList>
            <person name="Varghese N."/>
            <person name="Submissions S."/>
        </authorList>
    </citation>
    <scope>NUCLEOTIDE SEQUENCE [LARGE SCALE GENOMIC DNA]</scope>
    <source>
        <strain evidence="2">IBRC-M 10760</strain>
    </source>
</reference>
<dbReference type="STRING" id="660518.SAMN05216218_105243"/>
<accession>A0A1G7KBJ5</accession>
<evidence type="ECO:0000313" key="2">
    <source>
        <dbReference type="Proteomes" id="UP000199076"/>
    </source>
</evidence>
<keyword evidence="2" id="KW-1185">Reference proteome</keyword>
<name>A0A1G7KBJ5_9EURY</name>
<sequence length="190" mass="21400">MYEFAELNFASLSLEPLLRGSSPEPEHTVPLHDLAVDFDPRVRARPIVSTSISIPLDPEALEPRFCRRWLHGVERIRKRRRSVFYLTRVTFDSTPISVTRCPRSAPESLQRGSAVVGVIDEEGYLLDLLFPAEFTETQHGQWRDPGLKRPKAEEFIGLGIDGVQPVSFAADLNHGPVDRDLIRSSVAGWL</sequence>
<dbReference type="AlphaFoldDB" id="A0A1G7KBJ5"/>
<evidence type="ECO:0000313" key="1">
    <source>
        <dbReference type="EMBL" id="SDF34526.1"/>
    </source>
</evidence>
<protein>
    <submittedName>
        <fullName evidence="1">Uncharacterized protein</fullName>
    </submittedName>
</protein>
<gene>
    <name evidence="1" type="ORF">SAMN05216218_105243</name>
</gene>
<organism evidence="1 2">
    <name type="scientific">Halorientalis regularis</name>
    <dbReference type="NCBI Taxonomy" id="660518"/>
    <lineage>
        <taxon>Archaea</taxon>
        <taxon>Methanobacteriati</taxon>
        <taxon>Methanobacteriota</taxon>
        <taxon>Stenosarchaea group</taxon>
        <taxon>Halobacteria</taxon>
        <taxon>Halobacteriales</taxon>
        <taxon>Haloarculaceae</taxon>
        <taxon>Halorientalis</taxon>
    </lineage>
</organism>
<dbReference type="Proteomes" id="UP000199076">
    <property type="component" value="Unassembled WGS sequence"/>
</dbReference>
<proteinExistence type="predicted"/>